<protein>
    <submittedName>
        <fullName evidence="6">Flagellar protein FliS</fullName>
    </submittedName>
</protein>
<sequence>MQNPREIYMKKWLETASPIEIVVALYEKMESLLKDIVEMYEKEGKNRDTKKEIELANRVSEILYYLKGTLDMKRGGEMAKNLNQFYGICISQLSKAMAEKNLELYKDLLKAIGEMKDAWWEVRKKTG</sequence>
<comment type="similarity">
    <text evidence="2">Belongs to the FliS family.</text>
</comment>
<evidence type="ECO:0000256" key="1">
    <source>
        <dbReference type="ARBA" id="ARBA00004514"/>
    </source>
</evidence>
<evidence type="ECO:0000256" key="4">
    <source>
        <dbReference type="ARBA" id="ARBA00022795"/>
    </source>
</evidence>
<reference evidence="6" key="1">
    <citation type="journal article" date="2020" name="ISME J.">
        <title>Gammaproteobacteria mediating utilization of methyl-, sulfur- and petroleum organic compounds in deep ocean hydrothermal plumes.</title>
        <authorList>
            <person name="Zhou Z."/>
            <person name="Liu Y."/>
            <person name="Pan J."/>
            <person name="Cron B.R."/>
            <person name="Toner B.M."/>
            <person name="Anantharaman K."/>
            <person name="Breier J.A."/>
            <person name="Dick G.J."/>
            <person name="Li M."/>
        </authorList>
    </citation>
    <scope>NUCLEOTIDE SEQUENCE</scope>
    <source>
        <strain evidence="6">SZUA-1501</strain>
    </source>
</reference>
<dbReference type="GO" id="GO:0005829">
    <property type="term" value="C:cytosol"/>
    <property type="evidence" value="ECO:0007669"/>
    <property type="project" value="UniProtKB-SubCell"/>
</dbReference>
<dbReference type="Gene3D" id="1.20.120.340">
    <property type="entry name" value="Flagellar protein FliS"/>
    <property type="match status" value="1"/>
</dbReference>
<evidence type="ECO:0000256" key="2">
    <source>
        <dbReference type="ARBA" id="ARBA00008787"/>
    </source>
</evidence>
<evidence type="ECO:0000256" key="3">
    <source>
        <dbReference type="ARBA" id="ARBA00022490"/>
    </source>
</evidence>
<dbReference type="InterPro" id="IPR036584">
    <property type="entry name" value="FliS_sf"/>
</dbReference>
<keyword evidence="3" id="KW-0963">Cytoplasm</keyword>
<dbReference type="PANTHER" id="PTHR34773:SF1">
    <property type="entry name" value="FLAGELLAR SECRETION CHAPERONE FLIS"/>
    <property type="match status" value="1"/>
</dbReference>
<keyword evidence="6" id="KW-0282">Flagellum</keyword>
<evidence type="ECO:0000256" key="5">
    <source>
        <dbReference type="ARBA" id="ARBA00023186"/>
    </source>
</evidence>
<dbReference type="PANTHER" id="PTHR34773">
    <property type="entry name" value="FLAGELLAR SECRETION CHAPERONE FLIS"/>
    <property type="match status" value="1"/>
</dbReference>
<dbReference type="GO" id="GO:0071973">
    <property type="term" value="P:bacterial-type flagellum-dependent cell motility"/>
    <property type="evidence" value="ECO:0007669"/>
    <property type="project" value="TreeGrafter"/>
</dbReference>
<evidence type="ECO:0000313" key="6">
    <source>
        <dbReference type="EMBL" id="HIP98190.1"/>
    </source>
</evidence>
<keyword evidence="6" id="KW-0966">Cell projection</keyword>
<gene>
    <name evidence="6" type="ORF">EYH37_02330</name>
</gene>
<dbReference type="Pfam" id="PF02561">
    <property type="entry name" value="FliS"/>
    <property type="match status" value="1"/>
</dbReference>
<evidence type="ECO:0000313" key="7">
    <source>
        <dbReference type="Proteomes" id="UP000606463"/>
    </source>
</evidence>
<name>A0A9D0YNE3_AQUAO</name>
<keyword evidence="6" id="KW-0969">Cilium</keyword>
<keyword evidence="4" id="KW-1005">Bacterial flagellum biogenesis</keyword>
<dbReference type="Proteomes" id="UP000606463">
    <property type="component" value="Unassembled WGS sequence"/>
</dbReference>
<dbReference type="AlphaFoldDB" id="A0A9D0YNE3"/>
<comment type="subcellular location">
    <subcellularLocation>
        <location evidence="1">Cytoplasm</location>
        <location evidence="1">Cytosol</location>
    </subcellularLocation>
</comment>
<dbReference type="SUPFAM" id="SSF101116">
    <property type="entry name" value="Flagellar export chaperone FliS"/>
    <property type="match status" value="1"/>
</dbReference>
<accession>A0A9D0YNE3</accession>
<organism evidence="6 7">
    <name type="scientific">Aquifex aeolicus</name>
    <dbReference type="NCBI Taxonomy" id="63363"/>
    <lineage>
        <taxon>Bacteria</taxon>
        <taxon>Pseudomonadati</taxon>
        <taxon>Aquificota</taxon>
        <taxon>Aquificia</taxon>
        <taxon>Aquificales</taxon>
        <taxon>Aquificaceae</taxon>
        <taxon>Aquifex</taxon>
    </lineage>
</organism>
<dbReference type="CDD" id="cd16098">
    <property type="entry name" value="FliS"/>
    <property type="match status" value="1"/>
</dbReference>
<comment type="caution">
    <text evidence="6">The sequence shown here is derived from an EMBL/GenBank/DDBJ whole genome shotgun (WGS) entry which is preliminary data.</text>
</comment>
<dbReference type="InterPro" id="IPR003713">
    <property type="entry name" value="FliS"/>
</dbReference>
<dbReference type="GO" id="GO:0044780">
    <property type="term" value="P:bacterial-type flagellum assembly"/>
    <property type="evidence" value="ECO:0007669"/>
    <property type="project" value="InterPro"/>
</dbReference>
<keyword evidence="5" id="KW-0143">Chaperone</keyword>
<dbReference type="EMBL" id="DQVE01000023">
    <property type="protein sequence ID" value="HIP98190.1"/>
    <property type="molecule type" value="Genomic_DNA"/>
</dbReference>
<proteinExistence type="inferred from homology"/>